<dbReference type="CDD" id="cd06433">
    <property type="entry name" value="GT_2_WfgS_like"/>
    <property type="match status" value="1"/>
</dbReference>
<dbReference type="PANTHER" id="PTHR22916">
    <property type="entry name" value="GLYCOSYLTRANSFERASE"/>
    <property type="match status" value="1"/>
</dbReference>
<dbReference type="GO" id="GO:0016758">
    <property type="term" value="F:hexosyltransferase activity"/>
    <property type="evidence" value="ECO:0007669"/>
    <property type="project" value="UniProtKB-ARBA"/>
</dbReference>
<proteinExistence type="predicted"/>
<reference evidence="2 3" key="1">
    <citation type="submission" date="2019-04" db="EMBL/GenBank/DDBJ databases">
        <title>Pedobacter sp. RP-3-22 sp. nov., isolated from Arctic soil.</title>
        <authorList>
            <person name="Dahal R.H."/>
            <person name="Kim D.-U."/>
        </authorList>
    </citation>
    <scope>NUCLEOTIDE SEQUENCE [LARGE SCALE GENOMIC DNA]</scope>
    <source>
        <strain evidence="2 3">RP-3-22</strain>
    </source>
</reference>
<evidence type="ECO:0000313" key="2">
    <source>
        <dbReference type="EMBL" id="TKC12897.1"/>
    </source>
</evidence>
<keyword evidence="3" id="KW-1185">Reference proteome</keyword>
<dbReference type="Pfam" id="PF00535">
    <property type="entry name" value="Glycos_transf_2"/>
    <property type="match status" value="1"/>
</dbReference>
<dbReference type="RefSeq" id="WP_136839020.1">
    <property type="nucleotide sequence ID" value="NZ_SWBR01000001.1"/>
</dbReference>
<feature type="domain" description="Glycosyltransferase 2-like" evidence="1">
    <location>
        <begin position="6"/>
        <end position="128"/>
    </location>
</feature>
<dbReference type="PANTHER" id="PTHR22916:SF67">
    <property type="entry name" value="COLANIC ACID BIOSYNTHESIS GLYCOSYL TRANSFERASE WCAE-RELATED"/>
    <property type="match status" value="1"/>
</dbReference>
<dbReference type="InterPro" id="IPR001173">
    <property type="entry name" value="Glyco_trans_2-like"/>
</dbReference>
<evidence type="ECO:0000313" key="3">
    <source>
        <dbReference type="Proteomes" id="UP000309488"/>
    </source>
</evidence>
<dbReference type="AlphaFoldDB" id="A0A4U1CUI2"/>
<organism evidence="2 3">
    <name type="scientific">Pedobacter polaris</name>
    <dbReference type="NCBI Taxonomy" id="2571273"/>
    <lineage>
        <taxon>Bacteria</taxon>
        <taxon>Pseudomonadati</taxon>
        <taxon>Bacteroidota</taxon>
        <taxon>Sphingobacteriia</taxon>
        <taxon>Sphingobacteriales</taxon>
        <taxon>Sphingobacteriaceae</taxon>
        <taxon>Pedobacter</taxon>
    </lineage>
</organism>
<protein>
    <submittedName>
        <fullName evidence="2">Glycosyltransferase</fullName>
    </submittedName>
</protein>
<comment type="caution">
    <text evidence="2">The sequence shown here is derived from an EMBL/GenBank/DDBJ whole genome shotgun (WGS) entry which is preliminary data.</text>
</comment>
<dbReference type="EMBL" id="SWBR01000001">
    <property type="protein sequence ID" value="TKC12897.1"/>
    <property type="molecule type" value="Genomic_DNA"/>
</dbReference>
<keyword evidence="2" id="KW-0808">Transferase</keyword>
<dbReference type="OrthoDB" id="9788101at2"/>
<name>A0A4U1CUI2_9SPHI</name>
<dbReference type="Proteomes" id="UP000309488">
    <property type="component" value="Unassembled WGS sequence"/>
</dbReference>
<evidence type="ECO:0000259" key="1">
    <source>
        <dbReference type="Pfam" id="PF00535"/>
    </source>
</evidence>
<accession>A0A4U1CUI2</accession>
<sequence>MDPLISIITINYNNKTGLHKTIKSVIDQTNKNFEFIVIDGASTDGSTALIALYQEHFTYKVSEPDKGIYQAMNKGIKMAKGQFLLFLNSGDTLSNSTILHQVTPYLYSSTGIIYGNSAYLEPNGKVIRTYPDELSFDFFFSQNLSHQASFIRKSLFTELFLYNEDYKIASDWEFFMYAICKANIAYRHIDLVICDYDVSGISSITTNHKVMNEERRLTLEKYFPLFIKDYEKMKVFNSKRGRHFLYIQKHNFAYKILKGMMNLILYFLPKAK</sequence>
<gene>
    <name evidence="2" type="ORF">FA048_04570</name>
</gene>
<dbReference type="Gene3D" id="3.90.550.10">
    <property type="entry name" value="Spore Coat Polysaccharide Biosynthesis Protein SpsA, Chain A"/>
    <property type="match status" value="1"/>
</dbReference>
<dbReference type="SUPFAM" id="SSF53448">
    <property type="entry name" value="Nucleotide-diphospho-sugar transferases"/>
    <property type="match status" value="1"/>
</dbReference>
<dbReference type="InterPro" id="IPR029044">
    <property type="entry name" value="Nucleotide-diphossugar_trans"/>
</dbReference>